<dbReference type="GeneID" id="37179597"/>
<organism evidence="2 3">
    <name type="scientific">Aspergillus japonicus CBS 114.51</name>
    <dbReference type="NCBI Taxonomy" id="1448312"/>
    <lineage>
        <taxon>Eukaryota</taxon>
        <taxon>Fungi</taxon>
        <taxon>Dikarya</taxon>
        <taxon>Ascomycota</taxon>
        <taxon>Pezizomycotina</taxon>
        <taxon>Eurotiomycetes</taxon>
        <taxon>Eurotiomycetidae</taxon>
        <taxon>Eurotiales</taxon>
        <taxon>Aspergillaceae</taxon>
        <taxon>Aspergillus</taxon>
        <taxon>Aspergillus subgen. Circumdati</taxon>
    </lineage>
</organism>
<feature type="non-terminal residue" evidence="2">
    <location>
        <position position="1"/>
    </location>
</feature>
<dbReference type="EMBL" id="KZ824773">
    <property type="protein sequence ID" value="RAH86002.1"/>
    <property type="molecule type" value="Genomic_DNA"/>
</dbReference>
<dbReference type="Proteomes" id="UP000249497">
    <property type="component" value="Unassembled WGS sequence"/>
</dbReference>
<evidence type="ECO:0000256" key="1">
    <source>
        <dbReference type="SAM" id="MobiDB-lite"/>
    </source>
</evidence>
<evidence type="ECO:0000313" key="3">
    <source>
        <dbReference type="Proteomes" id="UP000249497"/>
    </source>
</evidence>
<dbReference type="RefSeq" id="XP_025531896.1">
    <property type="nucleotide sequence ID" value="XM_025675904.1"/>
</dbReference>
<name>A0A8T8XFF9_ASPJA</name>
<protein>
    <submittedName>
        <fullName evidence="2">Uncharacterized protein</fullName>
    </submittedName>
</protein>
<accession>A0A8T8XFF9</accession>
<evidence type="ECO:0000313" key="2">
    <source>
        <dbReference type="EMBL" id="RAH86002.1"/>
    </source>
</evidence>
<gene>
    <name evidence="2" type="ORF">BO86DRAFT_434528</name>
</gene>
<reference evidence="2 3" key="1">
    <citation type="submission" date="2018-02" db="EMBL/GenBank/DDBJ databases">
        <title>The genomes of Aspergillus section Nigri reveals drivers in fungal speciation.</title>
        <authorList>
            <consortium name="DOE Joint Genome Institute"/>
            <person name="Vesth T.C."/>
            <person name="Nybo J."/>
            <person name="Theobald S."/>
            <person name="Brandl J."/>
            <person name="Frisvad J.C."/>
            <person name="Nielsen K.F."/>
            <person name="Lyhne E.K."/>
            <person name="Kogle M.E."/>
            <person name="Kuo A."/>
            <person name="Riley R."/>
            <person name="Clum A."/>
            <person name="Nolan M."/>
            <person name="Lipzen A."/>
            <person name="Salamov A."/>
            <person name="Henrissat B."/>
            <person name="Wiebenga A."/>
            <person name="De vries R.P."/>
            <person name="Grigoriev I.V."/>
            <person name="Mortensen U.H."/>
            <person name="Andersen M.R."/>
            <person name="Baker S.E."/>
        </authorList>
    </citation>
    <scope>NUCLEOTIDE SEQUENCE [LARGE SCALE GENOMIC DNA]</scope>
    <source>
        <strain evidence="2 3">CBS 114.51</strain>
    </source>
</reference>
<proteinExistence type="predicted"/>
<dbReference type="AlphaFoldDB" id="A0A8T8XFF9"/>
<keyword evidence="3" id="KW-1185">Reference proteome</keyword>
<feature type="region of interest" description="Disordered" evidence="1">
    <location>
        <begin position="1"/>
        <end position="24"/>
    </location>
</feature>
<sequence>SEKVNGGNGIGVGGADAKQPEPAASIRRTSGSVSVIAAIVSAVSITITATSSLNIGAVTTAIPGGIGCAVAKRIVPAASIRRNRVTAGAAIAASASAAASGLNIGAITALAVTGTGRCCRSSSASLSSRLGALIDRLSLTSLGERVSGILGKRGGLEDHTRQAGRSQGQFVDMLHPRS</sequence>
<feature type="compositionally biased region" description="Gly residues" evidence="1">
    <location>
        <begin position="1"/>
        <end position="14"/>
    </location>
</feature>